<dbReference type="Gene3D" id="3.40.1500.10">
    <property type="entry name" value="Coproporphyrinogen III oxidase, aerobic"/>
    <property type="match status" value="1"/>
</dbReference>
<dbReference type="EMBL" id="QFMX01000006">
    <property type="protein sequence ID" value="PZO74151.1"/>
    <property type="molecule type" value="Genomic_DNA"/>
</dbReference>
<evidence type="ECO:0000256" key="6">
    <source>
        <dbReference type="ARBA" id="ARBA00023133"/>
    </source>
</evidence>
<dbReference type="PIRSF" id="PIRSF000166">
    <property type="entry name" value="Coproporphyri_ox"/>
    <property type="match status" value="1"/>
</dbReference>
<organism evidence="8 9">
    <name type="scientific">Sphingomonas taxi</name>
    <dbReference type="NCBI Taxonomy" id="1549858"/>
    <lineage>
        <taxon>Bacteria</taxon>
        <taxon>Pseudomonadati</taxon>
        <taxon>Pseudomonadota</taxon>
        <taxon>Alphaproteobacteria</taxon>
        <taxon>Sphingomonadales</taxon>
        <taxon>Sphingomonadaceae</taxon>
        <taxon>Sphingomonas</taxon>
    </lineage>
</organism>
<dbReference type="SUPFAM" id="SSF102886">
    <property type="entry name" value="Coproporphyrinogen III oxidase"/>
    <property type="match status" value="1"/>
</dbReference>
<evidence type="ECO:0000256" key="5">
    <source>
        <dbReference type="ARBA" id="ARBA00023002"/>
    </source>
</evidence>
<dbReference type="EC" id="1.3.3.3" evidence="4"/>
<accession>A0A2W5AUG9</accession>
<dbReference type="InterPro" id="IPR036406">
    <property type="entry name" value="Coprogen_oxidase_aer_sf"/>
</dbReference>
<comment type="pathway">
    <text evidence="1">Porphyrin-containing compound metabolism; protoporphyrin-IX biosynthesis; protoporphyrinogen-IX from coproporphyrinogen-III (O2 route): step 1/1.</text>
</comment>
<evidence type="ECO:0000256" key="2">
    <source>
        <dbReference type="ARBA" id="ARBA00010644"/>
    </source>
</evidence>
<dbReference type="Proteomes" id="UP000249555">
    <property type="component" value="Unassembled WGS sequence"/>
</dbReference>
<comment type="similarity">
    <text evidence="2">Belongs to the aerobic coproporphyrinogen-III oxidase family.</text>
</comment>
<dbReference type="PANTHER" id="PTHR10755:SF0">
    <property type="entry name" value="OXYGEN-DEPENDENT COPROPORPHYRINOGEN-III OXIDASE, MITOCHONDRIAL"/>
    <property type="match status" value="1"/>
</dbReference>
<keyword evidence="5" id="KW-0560">Oxidoreductase</keyword>
<evidence type="ECO:0000256" key="3">
    <source>
        <dbReference type="ARBA" id="ARBA00011738"/>
    </source>
</evidence>
<keyword evidence="6" id="KW-0350">Heme biosynthesis</keyword>
<dbReference type="InterPro" id="IPR001260">
    <property type="entry name" value="Coprogen_oxidase_aer"/>
</dbReference>
<evidence type="ECO:0000256" key="7">
    <source>
        <dbReference type="ARBA" id="ARBA00023244"/>
    </source>
</evidence>
<dbReference type="Pfam" id="PF01218">
    <property type="entry name" value="Coprogen_oxidas"/>
    <property type="match status" value="1"/>
</dbReference>
<evidence type="ECO:0000313" key="8">
    <source>
        <dbReference type="EMBL" id="PZO74151.1"/>
    </source>
</evidence>
<evidence type="ECO:0000256" key="1">
    <source>
        <dbReference type="ARBA" id="ARBA00005168"/>
    </source>
</evidence>
<comment type="caution">
    <text evidence="8">The sequence shown here is derived from an EMBL/GenBank/DDBJ whole genome shotgun (WGS) entry which is preliminary data.</text>
</comment>
<dbReference type="NCBIfam" id="NF003727">
    <property type="entry name" value="PRK05330.1"/>
    <property type="match status" value="1"/>
</dbReference>
<reference evidence="8 9" key="1">
    <citation type="submission" date="2017-08" db="EMBL/GenBank/DDBJ databases">
        <title>Infants hospitalized years apart are colonized by the same room-sourced microbial strains.</title>
        <authorList>
            <person name="Brooks B."/>
            <person name="Olm M.R."/>
            <person name="Firek B.A."/>
            <person name="Baker R."/>
            <person name="Thomas B.C."/>
            <person name="Morowitz M.J."/>
            <person name="Banfield J.F."/>
        </authorList>
    </citation>
    <scope>NUCLEOTIDE SEQUENCE [LARGE SCALE GENOMIC DNA]</scope>
    <source>
        <strain evidence="8">S2_018_000_R3_119</strain>
    </source>
</reference>
<dbReference type="GO" id="GO:0006782">
    <property type="term" value="P:protoporphyrinogen IX biosynthetic process"/>
    <property type="evidence" value="ECO:0007669"/>
    <property type="project" value="TreeGrafter"/>
</dbReference>
<dbReference type="PANTHER" id="PTHR10755">
    <property type="entry name" value="COPROPORPHYRINOGEN III OXIDASE, MITOCHONDRIAL"/>
    <property type="match status" value="1"/>
</dbReference>
<dbReference type="GO" id="GO:0005737">
    <property type="term" value="C:cytoplasm"/>
    <property type="evidence" value="ECO:0007669"/>
    <property type="project" value="TreeGrafter"/>
</dbReference>
<keyword evidence="7" id="KW-0627">Porphyrin biosynthesis</keyword>
<proteinExistence type="inferred from homology"/>
<comment type="subunit">
    <text evidence="3">Homodimer.</text>
</comment>
<gene>
    <name evidence="8" type="ORF">DI640_07135</name>
</gene>
<protein>
    <recommendedName>
        <fullName evidence="4">coproporphyrinogen oxidase</fullName>
        <ecNumber evidence="4">1.3.3.3</ecNumber>
    </recommendedName>
</protein>
<dbReference type="AlphaFoldDB" id="A0A2W5AUG9"/>
<sequence length="280" mass="31312">MIELDPQQAAARTWFESLRDRICAEFEAIEREAGSDAAFEYTPWDRIDPSGEPGGGGVRGVMKGKVFEKVGVNVSTVGGTFEGDFAKSIHGAGDDPRFFATGISLVAHMTNPHVPAVHMNCRFLNTTKRWFGGGGDLNPPLPIEEDTADFHATMKAACDAHDPAYYERFKEWAETYFYIPHRKVSRGVGGIFFDHLDGDFETNFAFTRDVGEAFLDAYPWIVRRRMDTPFTAADEAQMLEWRGRYAEFNLVYDRGTLFGLKTGGNIDAILMSLPPRATWS</sequence>
<evidence type="ECO:0000256" key="4">
    <source>
        <dbReference type="ARBA" id="ARBA00012869"/>
    </source>
</evidence>
<dbReference type="PRINTS" id="PR00073">
    <property type="entry name" value="COPRGNOXDASE"/>
</dbReference>
<name>A0A2W5AUG9_9SPHN</name>
<dbReference type="GO" id="GO:0004109">
    <property type="term" value="F:coproporphyrinogen oxidase activity"/>
    <property type="evidence" value="ECO:0007669"/>
    <property type="project" value="UniProtKB-EC"/>
</dbReference>
<evidence type="ECO:0000313" key="9">
    <source>
        <dbReference type="Proteomes" id="UP000249555"/>
    </source>
</evidence>